<dbReference type="PANTHER" id="PTHR46558:SF4">
    <property type="entry name" value="DNA-BIDING PHAGE PROTEIN"/>
    <property type="match status" value="1"/>
</dbReference>
<name>A0A2M8LCS4_9BACT</name>
<dbReference type="AlphaFoldDB" id="A0A2M8LCS4"/>
<sequence>MSRETVSNKVFEFRTKHNFTQEDVAKAVGVTRQTVIAIEKGNYVPSVLLALKIAHLFKAPVEDIFKVF</sequence>
<protein>
    <submittedName>
        <fullName evidence="3">Transcriptional regulator</fullName>
    </submittedName>
</protein>
<dbReference type="InterPro" id="IPR010982">
    <property type="entry name" value="Lambda_DNA-bd_dom_sf"/>
</dbReference>
<dbReference type="PANTHER" id="PTHR46558">
    <property type="entry name" value="TRACRIPTIONAL REGULATORY PROTEIN-RELATED-RELATED"/>
    <property type="match status" value="1"/>
</dbReference>
<dbReference type="SUPFAM" id="SSF47413">
    <property type="entry name" value="lambda repressor-like DNA-binding domains"/>
    <property type="match status" value="1"/>
</dbReference>
<feature type="domain" description="HTH cro/C1-type" evidence="2">
    <location>
        <begin position="12"/>
        <end position="64"/>
    </location>
</feature>
<keyword evidence="1" id="KW-0238">DNA-binding</keyword>
<evidence type="ECO:0000313" key="3">
    <source>
        <dbReference type="EMBL" id="PJE74435.1"/>
    </source>
</evidence>
<evidence type="ECO:0000256" key="1">
    <source>
        <dbReference type="ARBA" id="ARBA00023125"/>
    </source>
</evidence>
<dbReference type="GO" id="GO:0003677">
    <property type="term" value="F:DNA binding"/>
    <property type="evidence" value="ECO:0007669"/>
    <property type="project" value="UniProtKB-KW"/>
</dbReference>
<dbReference type="PROSITE" id="PS50943">
    <property type="entry name" value="HTH_CROC1"/>
    <property type="match status" value="1"/>
</dbReference>
<proteinExistence type="predicted"/>
<gene>
    <name evidence="3" type="ORF">COV01_00140</name>
</gene>
<dbReference type="Gene3D" id="1.10.260.40">
    <property type="entry name" value="lambda repressor-like DNA-binding domains"/>
    <property type="match status" value="1"/>
</dbReference>
<comment type="caution">
    <text evidence="3">The sequence shown here is derived from an EMBL/GenBank/DDBJ whole genome shotgun (WGS) entry which is preliminary data.</text>
</comment>
<accession>A0A2M8LCS4</accession>
<dbReference type="Pfam" id="PF01381">
    <property type="entry name" value="HTH_3"/>
    <property type="match status" value="1"/>
</dbReference>
<dbReference type="SMART" id="SM00530">
    <property type="entry name" value="HTH_XRE"/>
    <property type="match status" value="1"/>
</dbReference>
<organism evidence="3 4">
    <name type="scientific">Candidatus Taylorbacteria bacterium CG10_big_fil_rev_8_21_14_0_10_41_48</name>
    <dbReference type="NCBI Taxonomy" id="1975024"/>
    <lineage>
        <taxon>Bacteria</taxon>
        <taxon>Candidatus Tayloriibacteriota</taxon>
    </lineage>
</organism>
<reference evidence="4" key="1">
    <citation type="submission" date="2017-09" db="EMBL/GenBank/DDBJ databases">
        <title>Depth-based differentiation of microbial function through sediment-hosted aquifers and enrichment of novel symbionts in the deep terrestrial subsurface.</title>
        <authorList>
            <person name="Probst A.J."/>
            <person name="Ladd B."/>
            <person name="Jarett J.K."/>
            <person name="Geller-Mcgrath D.E."/>
            <person name="Sieber C.M.K."/>
            <person name="Emerson J.B."/>
            <person name="Anantharaman K."/>
            <person name="Thomas B.C."/>
            <person name="Malmstrom R."/>
            <person name="Stieglmeier M."/>
            <person name="Klingl A."/>
            <person name="Woyke T."/>
            <person name="Ryan C.M."/>
            <person name="Banfield J.F."/>
        </authorList>
    </citation>
    <scope>NUCLEOTIDE SEQUENCE [LARGE SCALE GENOMIC DNA]</scope>
</reference>
<dbReference type="InterPro" id="IPR001387">
    <property type="entry name" value="Cro/C1-type_HTH"/>
</dbReference>
<dbReference type="CDD" id="cd00093">
    <property type="entry name" value="HTH_XRE"/>
    <property type="match status" value="1"/>
</dbReference>
<dbReference type="EMBL" id="PFEQ01000001">
    <property type="protein sequence ID" value="PJE74435.1"/>
    <property type="molecule type" value="Genomic_DNA"/>
</dbReference>
<dbReference type="Proteomes" id="UP000228700">
    <property type="component" value="Unassembled WGS sequence"/>
</dbReference>
<evidence type="ECO:0000259" key="2">
    <source>
        <dbReference type="PROSITE" id="PS50943"/>
    </source>
</evidence>
<evidence type="ECO:0000313" key="4">
    <source>
        <dbReference type="Proteomes" id="UP000228700"/>
    </source>
</evidence>